<dbReference type="InterPro" id="IPR013201">
    <property type="entry name" value="Prot_inhib_I29"/>
</dbReference>
<evidence type="ECO:0000259" key="10">
    <source>
        <dbReference type="SMART" id="SM00848"/>
    </source>
</evidence>
<evidence type="ECO:0000256" key="3">
    <source>
        <dbReference type="ARBA" id="ARBA00022801"/>
    </source>
</evidence>
<feature type="domain" description="Cathepsin propeptide inhibitor" evidence="10">
    <location>
        <begin position="44"/>
        <end position="105"/>
    </location>
</feature>
<dbReference type="PROSITE" id="PS00139">
    <property type="entry name" value="THIOL_PROTEASE_CYS"/>
    <property type="match status" value="1"/>
</dbReference>
<dbReference type="InterPro" id="IPR038765">
    <property type="entry name" value="Papain-like_cys_pep_sf"/>
</dbReference>
<evidence type="ECO:0000313" key="11">
    <source>
        <dbReference type="Proteomes" id="UP000887581"/>
    </source>
</evidence>
<keyword evidence="5" id="KW-0865">Zymogen</keyword>
<dbReference type="GO" id="GO:0008234">
    <property type="term" value="F:cysteine-type peptidase activity"/>
    <property type="evidence" value="ECO:0007669"/>
    <property type="project" value="UniProtKB-KW"/>
</dbReference>
<evidence type="ECO:0000313" key="12">
    <source>
        <dbReference type="WBParaSite" id="sdigi.contig402.g8065.t1"/>
    </source>
</evidence>
<feature type="chain" id="PRO_5037847500" description="Cathepsin L-like" evidence="8">
    <location>
        <begin position="20"/>
        <end position="359"/>
    </location>
</feature>
<accession>A0A915PX29</accession>
<dbReference type="SMART" id="SM00848">
    <property type="entry name" value="Inhibitor_I29"/>
    <property type="match status" value="1"/>
</dbReference>
<dbReference type="PANTHER" id="PTHR12411">
    <property type="entry name" value="CYSTEINE PROTEASE FAMILY C1-RELATED"/>
    <property type="match status" value="1"/>
</dbReference>
<dbReference type="InterPro" id="IPR039417">
    <property type="entry name" value="Peptidase_C1A_papain-like"/>
</dbReference>
<keyword evidence="6" id="KW-1015">Disulfide bond</keyword>
<name>A0A915PX29_9BILA</name>
<dbReference type="PRINTS" id="PR00705">
    <property type="entry name" value="PAPAIN"/>
</dbReference>
<keyword evidence="3" id="KW-0378">Hydrolase</keyword>
<keyword evidence="11" id="KW-1185">Reference proteome</keyword>
<keyword evidence="8" id="KW-0732">Signal</keyword>
<protein>
    <recommendedName>
        <fullName evidence="7">Cathepsin L-like</fullName>
    </recommendedName>
</protein>
<reference evidence="12" key="1">
    <citation type="submission" date="2022-11" db="UniProtKB">
        <authorList>
            <consortium name="WormBaseParasite"/>
        </authorList>
    </citation>
    <scope>IDENTIFICATION</scope>
</reference>
<dbReference type="SMART" id="SM00645">
    <property type="entry name" value="Pept_C1"/>
    <property type="match status" value="1"/>
</dbReference>
<feature type="signal peptide" evidence="8">
    <location>
        <begin position="1"/>
        <end position="19"/>
    </location>
</feature>
<evidence type="ECO:0000256" key="6">
    <source>
        <dbReference type="ARBA" id="ARBA00023157"/>
    </source>
</evidence>
<dbReference type="GO" id="GO:0006508">
    <property type="term" value="P:proteolysis"/>
    <property type="evidence" value="ECO:0007669"/>
    <property type="project" value="UniProtKB-KW"/>
</dbReference>
<evidence type="ECO:0000256" key="4">
    <source>
        <dbReference type="ARBA" id="ARBA00022807"/>
    </source>
</evidence>
<dbReference type="InterPro" id="IPR000169">
    <property type="entry name" value="Pept_cys_AS"/>
</dbReference>
<dbReference type="PROSITE" id="PS00639">
    <property type="entry name" value="THIOL_PROTEASE_HIS"/>
    <property type="match status" value="1"/>
</dbReference>
<dbReference type="InterPro" id="IPR025661">
    <property type="entry name" value="Pept_asp_AS"/>
</dbReference>
<dbReference type="Pfam" id="PF08246">
    <property type="entry name" value="Inhibitor_I29"/>
    <property type="match status" value="1"/>
</dbReference>
<dbReference type="Pfam" id="PF00112">
    <property type="entry name" value="Peptidase_C1"/>
    <property type="match status" value="1"/>
</dbReference>
<dbReference type="Gene3D" id="3.90.70.10">
    <property type="entry name" value="Cysteine proteinases"/>
    <property type="match status" value="1"/>
</dbReference>
<dbReference type="SUPFAM" id="SSF54001">
    <property type="entry name" value="Cysteine proteinases"/>
    <property type="match status" value="1"/>
</dbReference>
<dbReference type="WBParaSite" id="sdigi.contig402.g8065.t1">
    <property type="protein sequence ID" value="sdigi.contig402.g8065.t1"/>
    <property type="gene ID" value="sdigi.contig402.g8065"/>
</dbReference>
<organism evidence="11 12">
    <name type="scientific">Setaria digitata</name>
    <dbReference type="NCBI Taxonomy" id="48799"/>
    <lineage>
        <taxon>Eukaryota</taxon>
        <taxon>Metazoa</taxon>
        <taxon>Ecdysozoa</taxon>
        <taxon>Nematoda</taxon>
        <taxon>Chromadorea</taxon>
        <taxon>Rhabditida</taxon>
        <taxon>Spirurina</taxon>
        <taxon>Spiruromorpha</taxon>
        <taxon>Filarioidea</taxon>
        <taxon>Setariidae</taxon>
        <taxon>Setaria</taxon>
    </lineage>
</organism>
<dbReference type="CDD" id="cd02248">
    <property type="entry name" value="Peptidase_C1A"/>
    <property type="match status" value="1"/>
</dbReference>
<dbReference type="Proteomes" id="UP000887581">
    <property type="component" value="Unplaced"/>
</dbReference>
<keyword evidence="2" id="KW-0645">Protease</keyword>
<comment type="similarity">
    <text evidence="1">Belongs to the peptidase C1 family.</text>
</comment>
<proteinExistence type="inferred from homology"/>
<dbReference type="InterPro" id="IPR000668">
    <property type="entry name" value="Peptidase_C1A_C"/>
</dbReference>
<dbReference type="FunFam" id="3.90.70.10:FF:000006">
    <property type="entry name" value="Cathepsin S"/>
    <property type="match status" value="1"/>
</dbReference>
<evidence type="ECO:0000256" key="5">
    <source>
        <dbReference type="ARBA" id="ARBA00023145"/>
    </source>
</evidence>
<dbReference type="AlphaFoldDB" id="A0A915PX29"/>
<evidence type="ECO:0000256" key="1">
    <source>
        <dbReference type="ARBA" id="ARBA00008455"/>
    </source>
</evidence>
<evidence type="ECO:0000256" key="8">
    <source>
        <dbReference type="SAM" id="SignalP"/>
    </source>
</evidence>
<feature type="domain" description="Peptidase C1A papain C-terminal" evidence="9">
    <location>
        <begin position="134"/>
        <end position="355"/>
    </location>
</feature>
<evidence type="ECO:0000259" key="9">
    <source>
        <dbReference type="SMART" id="SM00645"/>
    </source>
</evidence>
<dbReference type="PROSITE" id="PS00640">
    <property type="entry name" value="THIOL_PROTEASE_ASN"/>
    <property type="match status" value="1"/>
</dbReference>
<evidence type="ECO:0000256" key="7">
    <source>
        <dbReference type="ARBA" id="ARBA00069138"/>
    </source>
</evidence>
<sequence length="359" mass="40703">MMHHSLLIFLITIILTTIAIRKIDKPEISIKSFDNEQIKKHELYRLYRQHFNKPIIGGAKLGHRRLMTFIQNIEKIRQHNERYERGEETYKMGINKFTDALPEEIKKINGYRRGKKQLHKAKKTITQISVGKRLPKKIDWRIIGAVTPVKDQGNCGSCWAFSATGALEGQHFRRTGHLVSLSEQNLLDCSKSFGNFGCDGGQMDSAFEYVKANSGIDSEASYPYEGKDDRCRYSNRTRVSTDIGEIDLRESERALKEAVALIGPIASAMDARFLYLYDGGIFAPTGCSAEMLDHAVLVTGYGTEKIPMSNGTMRLVDYWIVKNSWGKNWGEDGYFRIIRNENNTCGIASEASYPLVPNE</sequence>
<keyword evidence="4" id="KW-0788">Thiol protease</keyword>
<dbReference type="InterPro" id="IPR013128">
    <property type="entry name" value="Peptidase_C1A"/>
</dbReference>
<evidence type="ECO:0000256" key="2">
    <source>
        <dbReference type="ARBA" id="ARBA00022670"/>
    </source>
</evidence>
<dbReference type="InterPro" id="IPR025660">
    <property type="entry name" value="Pept_his_AS"/>
</dbReference>